<dbReference type="EMBL" id="LCKT01000050">
    <property type="protein sequence ID" value="KKU02820.1"/>
    <property type="molecule type" value="Genomic_DNA"/>
</dbReference>
<accession>A0A0G1Q2D2</accession>
<feature type="region of interest" description="Disordered" evidence="1">
    <location>
        <begin position="51"/>
        <end position="75"/>
    </location>
</feature>
<feature type="compositionally biased region" description="Basic residues" evidence="1">
    <location>
        <begin position="66"/>
        <end position="75"/>
    </location>
</feature>
<reference evidence="2 3" key="1">
    <citation type="journal article" date="2015" name="Nature">
        <title>rRNA introns, odd ribosomes, and small enigmatic genomes across a large radiation of phyla.</title>
        <authorList>
            <person name="Brown C.T."/>
            <person name="Hug L.A."/>
            <person name="Thomas B.C."/>
            <person name="Sharon I."/>
            <person name="Castelle C.J."/>
            <person name="Singh A."/>
            <person name="Wilkins M.J."/>
            <person name="Williams K.H."/>
            <person name="Banfield J.F."/>
        </authorList>
    </citation>
    <scope>NUCLEOTIDE SEQUENCE [LARGE SCALE GENOMIC DNA]</scope>
</reference>
<dbReference type="AlphaFoldDB" id="A0A0G1Q2D2"/>
<sequence length="75" mass="7936">MAIPRFPLIMRFVPESKVSVPEVYESEASERSKEAPSIESRVVGVNCNAGASANSESSRALGKAGSVKRRIGSAV</sequence>
<organism evidence="2 3">
    <name type="scientific">Candidatus Giovannonibacteria bacterium GW2011_GWA2_45_21</name>
    <dbReference type="NCBI Taxonomy" id="1618649"/>
    <lineage>
        <taxon>Bacteria</taxon>
        <taxon>Candidatus Giovannoniibacteriota</taxon>
    </lineage>
</organism>
<proteinExistence type="predicted"/>
<dbReference type="Proteomes" id="UP000034696">
    <property type="component" value="Unassembled WGS sequence"/>
</dbReference>
<evidence type="ECO:0000256" key="1">
    <source>
        <dbReference type="SAM" id="MobiDB-lite"/>
    </source>
</evidence>
<gene>
    <name evidence="2" type="ORF">UX06_C0050G0006</name>
</gene>
<evidence type="ECO:0000313" key="2">
    <source>
        <dbReference type="EMBL" id="KKU02820.1"/>
    </source>
</evidence>
<protein>
    <submittedName>
        <fullName evidence="2">Uncharacterized protein</fullName>
    </submittedName>
</protein>
<evidence type="ECO:0000313" key="3">
    <source>
        <dbReference type="Proteomes" id="UP000034696"/>
    </source>
</evidence>
<comment type="caution">
    <text evidence="2">The sequence shown here is derived from an EMBL/GenBank/DDBJ whole genome shotgun (WGS) entry which is preliminary data.</text>
</comment>
<name>A0A0G1Q2D2_9BACT</name>